<evidence type="ECO:0000259" key="8">
    <source>
        <dbReference type="Pfam" id="PF00817"/>
    </source>
</evidence>
<comment type="subunit">
    <text evidence="3">Monomer.</text>
</comment>
<evidence type="ECO:0000256" key="4">
    <source>
        <dbReference type="ARBA" id="ARBA00012417"/>
    </source>
</evidence>
<feature type="domain" description="UmuC" evidence="8">
    <location>
        <begin position="33"/>
        <end position="158"/>
    </location>
</feature>
<comment type="function">
    <text evidence="6">Poorly processive, error-prone DNA polymerase involved in untargeted mutagenesis. Copies undamaged DNA at stalled replication forks, which arise in vivo from mismatched or misaligned primer ends. These misaligned primers can be extended by PolIV. Exhibits no 3'-5' exonuclease (proofreading) activity. May be involved in translesional synthesis, in conjunction with the beta clamp from PolIII.</text>
</comment>
<evidence type="ECO:0000256" key="6">
    <source>
        <dbReference type="ARBA" id="ARBA00025589"/>
    </source>
</evidence>
<name>A0A927E9W8_9HYPH</name>
<comment type="cofactor">
    <cofactor evidence="1">
        <name>Mg(2+)</name>
        <dbReference type="ChEBI" id="CHEBI:18420"/>
    </cofactor>
</comment>
<sequence>MSRRYLALWFPYLATDRLRRLGRIPAFGAPAEKPHVLVEMQGNALRLADCDRRAVRLGLTRAMTLADARARIPDLVALEAEPQADRDFLDEVAAFCDRFTPLVARDEPHGLTLDVTGCAHLFGGEAGMLDLVRQVMDRSGLSLQAAIASTPEAARACSRFGPRDIIPPGRDEAVLRLLPVAALEAEPETVIALSRAGLKTLADVAARPSETLSARFGEALAVKLRRILGHEDRRITPLRPPPDCVVERHFPEPFADTASLEAVVVRLIGEAARVLEARGEGGRAFELGFFRSDGTVRRLVIETGRPSRDAKALLRLYRERIETLADPLDPGFGFDAIKLAVPVCEPLNTQQHSLDGRAVEEEAVADLVDRLVTRFGRDRVLRFAAQDTHHPVRAAKALSAAAPMPEAVWSAPEPQEPPARPLQLFEPPQPVEAIAEVPDGPPIRFRWRRLIHDVARAEGPERIAPEWWRDGSDEPMRDYYRVEDAQGRRFWLYRTGFYEAESAPPRWFLHGLFA</sequence>
<dbReference type="Pfam" id="PF11799">
    <property type="entry name" value="IMS_C"/>
    <property type="match status" value="1"/>
</dbReference>
<evidence type="ECO:0000256" key="5">
    <source>
        <dbReference type="ARBA" id="ARBA00022763"/>
    </source>
</evidence>
<dbReference type="CDD" id="cd03468">
    <property type="entry name" value="PolY_like"/>
    <property type="match status" value="1"/>
</dbReference>
<dbReference type="EC" id="2.7.7.7" evidence="4"/>
<keyword evidence="5" id="KW-0227">DNA damage</keyword>
<evidence type="ECO:0000313" key="11">
    <source>
        <dbReference type="Proteomes" id="UP000619295"/>
    </source>
</evidence>
<dbReference type="AlphaFoldDB" id="A0A927E9W8"/>
<gene>
    <name evidence="10" type="ORF">IED13_04240</name>
</gene>
<dbReference type="PANTHER" id="PTHR35369">
    <property type="entry name" value="BLR3025 PROTEIN-RELATED"/>
    <property type="match status" value="1"/>
</dbReference>
<dbReference type="SUPFAM" id="SSF56672">
    <property type="entry name" value="DNA/RNA polymerases"/>
    <property type="match status" value="1"/>
</dbReference>
<evidence type="ECO:0000256" key="7">
    <source>
        <dbReference type="ARBA" id="ARBA00049244"/>
    </source>
</evidence>
<evidence type="ECO:0000256" key="1">
    <source>
        <dbReference type="ARBA" id="ARBA00001946"/>
    </source>
</evidence>
<protein>
    <recommendedName>
        <fullName evidence="4">DNA-directed DNA polymerase</fullName>
        <ecNumber evidence="4">2.7.7.7</ecNumber>
    </recommendedName>
</protein>
<proteinExistence type="inferred from homology"/>
<evidence type="ECO:0000313" key="10">
    <source>
        <dbReference type="EMBL" id="MBD3844894.1"/>
    </source>
</evidence>
<evidence type="ECO:0000259" key="9">
    <source>
        <dbReference type="Pfam" id="PF11799"/>
    </source>
</evidence>
<dbReference type="GO" id="GO:0006281">
    <property type="term" value="P:DNA repair"/>
    <property type="evidence" value="ECO:0007669"/>
    <property type="project" value="InterPro"/>
</dbReference>
<comment type="caution">
    <text evidence="10">The sequence shown here is derived from an EMBL/GenBank/DDBJ whole genome shotgun (WGS) entry which is preliminary data.</text>
</comment>
<dbReference type="InterPro" id="IPR043128">
    <property type="entry name" value="Rev_trsase/Diguanyl_cyclase"/>
</dbReference>
<organism evidence="10 11">
    <name type="scientific">Bosea spartocytisi</name>
    <dbReference type="NCBI Taxonomy" id="2773451"/>
    <lineage>
        <taxon>Bacteria</taxon>
        <taxon>Pseudomonadati</taxon>
        <taxon>Pseudomonadota</taxon>
        <taxon>Alphaproteobacteria</taxon>
        <taxon>Hyphomicrobiales</taxon>
        <taxon>Boseaceae</taxon>
        <taxon>Bosea</taxon>
    </lineage>
</organism>
<accession>A0A927E9W8</accession>
<dbReference type="PANTHER" id="PTHR35369:SF2">
    <property type="entry name" value="BLR3025 PROTEIN"/>
    <property type="match status" value="1"/>
</dbReference>
<reference evidence="10" key="1">
    <citation type="submission" date="2020-09" db="EMBL/GenBank/DDBJ databases">
        <title>Bosea spartocytisi sp. nov. a root nodule endophyte of Spartocytisus supranubius in the high mountain ecosystem fo the Teide National Park (Canary Islands, Spain).</title>
        <authorList>
            <person name="Pulido-Suarez L."/>
            <person name="Peix A."/>
            <person name="Igual J.M."/>
            <person name="Socas-Perez N."/>
            <person name="Velazquez E."/>
            <person name="Flores-Felix J.D."/>
            <person name="Leon-Barrios M."/>
        </authorList>
    </citation>
    <scope>NUCLEOTIDE SEQUENCE</scope>
    <source>
        <strain evidence="10">SSUT16</strain>
    </source>
</reference>
<evidence type="ECO:0000256" key="2">
    <source>
        <dbReference type="ARBA" id="ARBA00010945"/>
    </source>
</evidence>
<dbReference type="InterPro" id="IPR001126">
    <property type="entry name" value="UmuC"/>
</dbReference>
<dbReference type="GO" id="GO:0003684">
    <property type="term" value="F:damaged DNA binding"/>
    <property type="evidence" value="ECO:0007669"/>
    <property type="project" value="InterPro"/>
</dbReference>
<dbReference type="InterPro" id="IPR050356">
    <property type="entry name" value="SulA_CellDiv_inhibitor"/>
</dbReference>
<keyword evidence="11" id="KW-1185">Reference proteome</keyword>
<dbReference type="InterPro" id="IPR043502">
    <property type="entry name" value="DNA/RNA_pol_sf"/>
</dbReference>
<feature type="domain" description="DNA polymerase Y-family little finger" evidence="9">
    <location>
        <begin position="245"/>
        <end position="339"/>
    </location>
</feature>
<dbReference type="Pfam" id="PF00817">
    <property type="entry name" value="IMS"/>
    <property type="match status" value="1"/>
</dbReference>
<comment type="similarity">
    <text evidence="2">Belongs to the DNA polymerase type-Y family.</text>
</comment>
<dbReference type="Gene3D" id="3.30.70.270">
    <property type="match status" value="1"/>
</dbReference>
<dbReference type="Proteomes" id="UP000619295">
    <property type="component" value="Unassembled WGS sequence"/>
</dbReference>
<dbReference type="EMBL" id="JACXWY010000002">
    <property type="protein sequence ID" value="MBD3844894.1"/>
    <property type="molecule type" value="Genomic_DNA"/>
</dbReference>
<dbReference type="Gene3D" id="3.40.1170.60">
    <property type="match status" value="1"/>
</dbReference>
<dbReference type="RefSeq" id="WP_191123476.1">
    <property type="nucleotide sequence ID" value="NZ_JACXWY010000002.1"/>
</dbReference>
<evidence type="ECO:0000256" key="3">
    <source>
        <dbReference type="ARBA" id="ARBA00011245"/>
    </source>
</evidence>
<dbReference type="InterPro" id="IPR017961">
    <property type="entry name" value="DNA_pol_Y-fam_little_finger"/>
</dbReference>
<comment type="catalytic activity">
    <reaction evidence="7">
        <text>DNA(n) + a 2'-deoxyribonucleoside 5'-triphosphate = DNA(n+1) + diphosphate</text>
        <dbReference type="Rhea" id="RHEA:22508"/>
        <dbReference type="Rhea" id="RHEA-COMP:17339"/>
        <dbReference type="Rhea" id="RHEA-COMP:17340"/>
        <dbReference type="ChEBI" id="CHEBI:33019"/>
        <dbReference type="ChEBI" id="CHEBI:61560"/>
        <dbReference type="ChEBI" id="CHEBI:173112"/>
        <dbReference type="EC" id="2.7.7.7"/>
    </reaction>
</comment>